<name>A0A329QBB4_9ACTN</name>
<dbReference type="Gene3D" id="3.40.50.150">
    <property type="entry name" value="Vaccinia Virus protein VP39"/>
    <property type="match status" value="1"/>
</dbReference>
<dbReference type="InterPro" id="IPR036390">
    <property type="entry name" value="WH_DNA-bd_sf"/>
</dbReference>
<dbReference type="InterPro" id="IPR036388">
    <property type="entry name" value="WH-like_DNA-bd_sf"/>
</dbReference>
<protein>
    <recommendedName>
        <fullName evidence="2">Methyltransferase domain-containing protein</fullName>
    </recommendedName>
</protein>
<gene>
    <name evidence="3" type="ORF">DPM12_20255</name>
</gene>
<dbReference type="InterPro" id="IPR041698">
    <property type="entry name" value="Methyltransf_25"/>
</dbReference>
<dbReference type="InterPro" id="IPR053173">
    <property type="entry name" value="SAM-binding_MTase"/>
</dbReference>
<evidence type="ECO:0000313" key="4">
    <source>
        <dbReference type="Proteomes" id="UP000250462"/>
    </source>
</evidence>
<proteinExistence type="predicted"/>
<dbReference type="Pfam" id="PF13649">
    <property type="entry name" value="Methyltransf_25"/>
    <property type="match status" value="1"/>
</dbReference>
<reference evidence="3 4" key="1">
    <citation type="submission" date="2018-06" db="EMBL/GenBank/DDBJ databases">
        <title>Phytoactinopolyspora halophila sp. nov., a novel halophilic actinomycete isolated from a saline soil in China.</title>
        <authorList>
            <person name="Tang S.-K."/>
        </authorList>
    </citation>
    <scope>NUCLEOTIDE SEQUENCE [LARGE SCALE GENOMIC DNA]</scope>
    <source>
        <strain evidence="3 4">YIM 96934</strain>
    </source>
</reference>
<dbReference type="InterPro" id="IPR029063">
    <property type="entry name" value="SAM-dependent_MTases_sf"/>
</dbReference>
<dbReference type="Gene3D" id="1.10.10.10">
    <property type="entry name" value="Winged helix-like DNA-binding domain superfamily/Winged helix DNA-binding domain"/>
    <property type="match status" value="1"/>
</dbReference>
<organism evidence="3 4">
    <name type="scientific">Phytoactinopolyspora halophila</name>
    <dbReference type="NCBI Taxonomy" id="1981511"/>
    <lineage>
        <taxon>Bacteria</taxon>
        <taxon>Bacillati</taxon>
        <taxon>Actinomycetota</taxon>
        <taxon>Actinomycetes</taxon>
        <taxon>Jiangellales</taxon>
        <taxon>Jiangellaceae</taxon>
        <taxon>Phytoactinopolyspora</taxon>
    </lineage>
</organism>
<dbReference type="SUPFAM" id="SSF46785">
    <property type="entry name" value="Winged helix' DNA-binding domain"/>
    <property type="match status" value="1"/>
</dbReference>
<dbReference type="Proteomes" id="UP000250462">
    <property type="component" value="Unassembled WGS sequence"/>
</dbReference>
<evidence type="ECO:0000256" key="1">
    <source>
        <dbReference type="SAM" id="MobiDB-lite"/>
    </source>
</evidence>
<dbReference type="CDD" id="cd02440">
    <property type="entry name" value="AdoMet_MTases"/>
    <property type="match status" value="1"/>
</dbReference>
<keyword evidence="4" id="KW-1185">Reference proteome</keyword>
<dbReference type="EMBL" id="QMIG01000035">
    <property type="protein sequence ID" value="RAW09695.1"/>
    <property type="molecule type" value="Genomic_DNA"/>
</dbReference>
<dbReference type="AlphaFoldDB" id="A0A329QBB4"/>
<evidence type="ECO:0000313" key="3">
    <source>
        <dbReference type="EMBL" id="RAW09695.1"/>
    </source>
</evidence>
<dbReference type="PANTHER" id="PTHR45128">
    <property type="entry name" value="METHYLTRANSFERASE TYPE 11"/>
    <property type="match status" value="1"/>
</dbReference>
<accession>A0A329QBB4</accession>
<feature type="compositionally biased region" description="Basic residues" evidence="1">
    <location>
        <begin position="393"/>
        <end position="409"/>
    </location>
</feature>
<sequence>MTPYAMYRTDRQGAHVTATETHAPTVADQAKPLLSHAGGYASHRTISIGLRNGLIEALAAAPDGITAEQLAALRQLDSFYVSVWCRSALAAGVCTRDGDRYTLAPHMDTLLLDTTSPAYIGGVFLILEQHDMFDRFEQVLPTGERLWWDQCSPEWIAGVATTGTPFYTRLVPDGLAHVPGLAEQLQTSGRIVDTACGSGIGLVRLAEAYPACEIIGVDGDSYSIDLAHQRITDAGLENRVSLQISPLEEWTLDRPATLVINNISMHECRDIDRATDRVRDALEPGGWYGCACMCDSTIDSMRVCLTYSSGTCPVMTWSSSGPPRRTGGCRCRHTCARPFTLRRPTCGGAKCLIARHAGCTARPPSQTMNGSPFWTLWTTLILSGPKNSATGRRDRRRIGDHRRRRRCWSARRGGPPRAG</sequence>
<dbReference type="SUPFAM" id="SSF53335">
    <property type="entry name" value="S-adenosyl-L-methionine-dependent methyltransferases"/>
    <property type="match status" value="1"/>
</dbReference>
<comment type="caution">
    <text evidence="3">The sequence shown here is derived from an EMBL/GenBank/DDBJ whole genome shotgun (WGS) entry which is preliminary data.</text>
</comment>
<evidence type="ECO:0000259" key="2">
    <source>
        <dbReference type="Pfam" id="PF13649"/>
    </source>
</evidence>
<feature type="region of interest" description="Disordered" evidence="1">
    <location>
        <begin position="385"/>
        <end position="419"/>
    </location>
</feature>
<feature type="domain" description="Methyltransferase" evidence="2">
    <location>
        <begin position="191"/>
        <end position="286"/>
    </location>
</feature>